<dbReference type="Gene3D" id="3.30.1240.10">
    <property type="match status" value="1"/>
</dbReference>
<dbReference type="EMBL" id="JBHTKL010000006">
    <property type="protein sequence ID" value="MFD1020932.1"/>
    <property type="molecule type" value="Genomic_DNA"/>
</dbReference>
<dbReference type="InterPro" id="IPR000150">
    <property type="entry name" value="Cof"/>
</dbReference>
<evidence type="ECO:0000313" key="1">
    <source>
        <dbReference type="EMBL" id="MFD1020932.1"/>
    </source>
</evidence>
<dbReference type="SUPFAM" id="SSF56784">
    <property type="entry name" value="HAD-like"/>
    <property type="match status" value="1"/>
</dbReference>
<keyword evidence="2" id="KW-1185">Reference proteome</keyword>
<keyword evidence="1" id="KW-0378">Hydrolase</keyword>
<comment type="caution">
    <text evidence="1">The sequence shown here is derived from an EMBL/GenBank/DDBJ whole genome shotgun (WGS) entry which is preliminary data.</text>
</comment>
<name>A0ABW3L4Y0_9BACI</name>
<dbReference type="PROSITE" id="PS01229">
    <property type="entry name" value="COF_2"/>
    <property type="match status" value="1"/>
</dbReference>
<dbReference type="PANTHER" id="PTHR10000:SF25">
    <property type="entry name" value="PHOSPHATASE YKRA-RELATED"/>
    <property type="match status" value="1"/>
</dbReference>
<dbReference type="Pfam" id="PF08282">
    <property type="entry name" value="Hydrolase_3"/>
    <property type="match status" value="1"/>
</dbReference>
<proteinExistence type="predicted"/>
<accession>A0ABW3L4Y0</accession>
<dbReference type="PANTHER" id="PTHR10000">
    <property type="entry name" value="PHOSPHOSERINE PHOSPHATASE"/>
    <property type="match status" value="1"/>
</dbReference>
<dbReference type="SFLD" id="SFLDS00003">
    <property type="entry name" value="Haloacid_Dehalogenase"/>
    <property type="match status" value="1"/>
</dbReference>
<reference evidence="2" key="1">
    <citation type="journal article" date="2019" name="Int. J. Syst. Evol. Microbiol.">
        <title>The Global Catalogue of Microorganisms (GCM) 10K type strain sequencing project: providing services to taxonomists for standard genome sequencing and annotation.</title>
        <authorList>
            <consortium name="The Broad Institute Genomics Platform"/>
            <consortium name="The Broad Institute Genome Sequencing Center for Infectious Disease"/>
            <person name="Wu L."/>
            <person name="Ma J."/>
        </authorList>
    </citation>
    <scope>NUCLEOTIDE SEQUENCE [LARGE SCALE GENOMIC DNA]</scope>
    <source>
        <strain evidence="2">CCUG 56607</strain>
    </source>
</reference>
<dbReference type="SFLD" id="SFLDG01140">
    <property type="entry name" value="C2.B:_Phosphomannomutase_and_P"/>
    <property type="match status" value="1"/>
</dbReference>
<dbReference type="Proteomes" id="UP001596990">
    <property type="component" value="Unassembled WGS sequence"/>
</dbReference>
<protein>
    <submittedName>
        <fullName evidence="1">Cof-type HAD-IIB family hydrolase</fullName>
    </submittedName>
</protein>
<dbReference type="NCBIfam" id="TIGR00099">
    <property type="entry name" value="Cof-subfamily"/>
    <property type="match status" value="1"/>
</dbReference>
<dbReference type="GO" id="GO:0016787">
    <property type="term" value="F:hydrolase activity"/>
    <property type="evidence" value="ECO:0007669"/>
    <property type="project" value="UniProtKB-KW"/>
</dbReference>
<gene>
    <name evidence="1" type="ORF">ACFQ2J_17215</name>
</gene>
<dbReference type="Gene3D" id="3.40.50.1000">
    <property type="entry name" value="HAD superfamily/HAD-like"/>
    <property type="match status" value="1"/>
</dbReference>
<dbReference type="NCBIfam" id="TIGR01484">
    <property type="entry name" value="HAD-SF-IIB"/>
    <property type="match status" value="1"/>
</dbReference>
<dbReference type="InterPro" id="IPR036412">
    <property type="entry name" value="HAD-like_sf"/>
</dbReference>
<sequence length="257" mass="28628">MAYKIIFFDIDGTITHHDNGSISQSTKLAIQSLKRNGIQLVAATGRPLSMCEEIRDLGIDTFITANGGYVTHKDKVLHKIPLDKQLVKEVVEFSQVENHGLSFYTEDFNMNGVKEPEISNALKETLALDEYPAVDPSIHQKEIYLLCLFGDDPTAEKYQKAFPNLTFRRWHPYVLNVLQEDVSKSVAILKVLEHFGYTPSEAIAFGDGENDIDMLELVGVGVAMGNGSEKLKQTADFVTKKSSEDGISFALAHYNLI</sequence>
<organism evidence="1 2">
    <name type="scientific">Thalassobacillus hwangdonensis</name>
    <dbReference type="NCBI Taxonomy" id="546108"/>
    <lineage>
        <taxon>Bacteria</taxon>
        <taxon>Bacillati</taxon>
        <taxon>Bacillota</taxon>
        <taxon>Bacilli</taxon>
        <taxon>Bacillales</taxon>
        <taxon>Bacillaceae</taxon>
        <taxon>Thalassobacillus</taxon>
    </lineage>
</organism>
<dbReference type="InterPro" id="IPR023214">
    <property type="entry name" value="HAD_sf"/>
</dbReference>
<dbReference type="RefSeq" id="WP_386063483.1">
    <property type="nucleotide sequence ID" value="NZ_JBHTKL010000006.1"/>
</dbReference>
<evidence type="ECO:0000313" key="2">
    <source>
        <dbReference type="Proteomes" id="UP001596990"/>
    </source>
</evidence>
<dbReference type="SFLD" id="SFLDG01144">
    <property type="entry name" value="C2.B.4:_PGP_Like"/>
    <property type="match status" value="1"/>
</dbReference>
<dbReference type="InterPro" id="IPR006379">
    <property type="entry name" value="HAD-SF_hydro_IIB"/>
</dbReference>